<reference evidence="1 2" key="1">
    <citation type="submission" date="2015-04" db="EMBL/GenBank/DDBJ databases">
        <authorList>
            <person name="Syromyatnikov M.Y."/>
            <person name="Popov V.N."/>
        </authorList>
    </citation>
    <scope>NUCLEOTIDE SEQUENCE [LARGE SCALE GENOMIC DNA]</scope>
    <source>
        <strain evidence="1">WF-38-12</strain>
    </source>
</reference>
<name>A0A0U1LJE6_TALIS</name>
<evidence type="ECO:0000313" key="1">
    <source>
        <dbReference type="EMBL" id="CRG83137.1"/>
    </source>
</evidence>
<accession>A0A0U1LJE6</accession>
<evidence type="ECO:0000313" key="2">
    <source>
        <dbReference type="Proteomes" id="UP000054383"/>
    </source>
</evidence>
<sequence>MAQSNWLSADDQLELLTLGSPDTYSFEPPYQSSHKEPDLVVEPLGAKYPTIVFECGWSETSKKLIEDMRIWILGGNPEVQLVFIAKFSRLTGSRIEGYVELYGRDENCQPTLLTRKDIFPASQSDIDSEPKIRITRGQLWGSYLPKGQNGSDHFDLPVNVFRHYARECISQLGCEPA</sequence>
<dbReference type="OrthoDB" id="76567at2759"/>
<keyword evidence="2" id="KW-1185">Reference proteome</keyword>
<evidence type="ECO:0008006" key="3">
    <source>
        <dbReference type="Google" id="ProtNLM"/>
    </source>
</evidence>
<protein>
    <recommendedName>
        <fullName evidence="3">Restriction endonuclease domain-containing protein</fullName>
    </recommendedName>
</protein>
<proteinExistence type="predicted"/>
<dbReference type="STRING" id="28573.A0A0U1LJE6"/>
<gene>
    <name evidence="1" type="ORF">PISL3812_00485</name>
</gene>
<dbReference type="AlphaFoldDB" id="A0A0U1LJE6"/>
<dbReference type="EMBL" id="CVMT01000001">
    <property type="protein sequence ID" value="CRG83137.1"/>
    <property type="molecule type" value="Genomic_DNA"/>
</dbReference>
<dbReference type="OMA" id="EDMRIWI"/>
<organism evidence="1 2">
    <name type="scientific">Talaromyces islandicus</name>
    <name type="common">Penicillium islandicum</name>
    <dbReference type="NCBI Taxonomy" id="28573"/>
    <lineage>
        <taxon>Eukaryota</taxon>
        <taxon>Fungi</taxon>
        <taxon>Dikarya</taxon>
        <taxon>Ascomycota</taxon>
        <taxon>Pezizomycotina</taxon>
        <taxon>Eurotiomycetes</taxon>
        <taxon>Eurotiomycetidae</taxon>
        <taxon>Eurotiales</taxon>
        <taxon>Trichocomaceae</taxon>
        <taxon>Talaromyces</taxon>
        <taxon>Talaromyces sect. Islandici</taxon>
    </lineage>
</organism>
<dbReference type="Proteomes" id="UP000054383">
    <property type="component" value="Unassembled WGS sequence"/>
</dbReference>